<proteinExistence type="predicted"/>
<dbReference type="InterPro" id="IPR016032">
    <property type="entry name" value="Sig_transdc_resp-reg_C-effctor"/>
</dbReference>
<dbReference type="OrthoDB" id="9796655at2"/>
<accession>A0A4P8YM36</accession>
<dbReference type="Proteomes" id="UP000302163">
    <property type="component" value="Chromosome"/>
</dbReference>
<evidence type="ECO:0000313" key="3">
    <source>
        <dbReference type="EMBL" id="QCT21106.1"/>
    </source>
</evidence>
<dbReference type="AlphaFoldDB" id="A0A4P8YM36"/>
<keyword evidence="1" id="KW-0238">DNA-binding</keyword>
<dbReference type="EMBL" id="CP040428">
    <property type="protein sequence ID" value="QCT21106.1"/>
    <property type="molecule type" value="Genomic_DNA"/>
</dbReference>
<sequence length="204" mass="23747">MPKGRWYMKVFVLSENFFFSFGLISILRRAGYDAYGLEPDDGLNTLWSFCSLPFIVIVDINERQRLGSMLNNILLDRTYLFFITDYDGAVLGSDYFDIFIPRKISCAGIVNRLNLYKPRRRYDCNLSEHEKIIIQLLVDGRSLYLISKQLNLSVKAVSRHKINALNKLGICRMNSKSLLFASEYIDRIRLLFSVYNNRVVSCIR</sequence>
<evidence type="ECO:0000259" key="2">
    <source>
        <dbReference type="Pfam" id="PF00196"/>
    </source>
</evidence>
<dbReference type="Pfam" id="PF00196">
    <property type="entry name" value="GerE"/>
    <property type="match status" value="1"/>
</dbReference>
<dbReference type="GO" id="GO:0006355">
    <property type="term" value="P:regulation of DNA-templated transcription"/>
    <property type="evidence" value="ECO:0007669"/>
    <property type="project" value="InterPro"/>
</dbReference>
<dbReference type="SUPFAM" id="SSF46894">
    <property type="entry name" value="C-terminal effector domain of the bipartite response regulators"/>
    <property type="match status" value="1"/>
</dbReference>
<dbReference type="GO" id="GO:0003677">
    <property type="term" value="F:DNA binding"/>
    <property type="evidence" value="ECO:0007669"/>
    <property type="project" value="UniProtKB-KW"/>
</dbReference>
<evidence type="ECO:0000313" key="4">
    <source>
        <dbReference type="Proteomes" id="UP000302163"/>
    </source>
</evidence>
<feature type="domain" description="HTH luxR-type" evidence="2">
    <location>
        <begin position="125"/>
        <end position="170"/>
    </location>
</feature>
<organism evidence="3 4">
    <name type="scientific">Jejubacter calystegiae</name>
    <dbReference type="NCBI Taxonomy" id="2579935"/>
    <lineage>
        <taxon>Bacteria</taxon>
        <taxon>Pseudomonadati</taxon>
        <taxon>Pseudomonadota</taxon>
        <taxon>Gammaproteobacteria</taxon>
        <taxon>Enterobacterales</taxon>
        <taxon>Enterobacteriaceae</taxon>
        <taxon>Jejubacter</taxon>
    </lineage>
</organism>
<keyword evidence="4" id="KW-1185">Reference proteome</keyword>
<dbReference type="InterPro" id="IPR000792">
    <property type="entry name" value="Tscrpt_reg_LuxR_C"/>
</dbReference>
<protein>
    <submittedName>
        <fullName evidence="3">Response regulator transcription factor</fullName>
    </submittedName>
</protein>
<dbReference type="Gene3D" id="1.10.10.10">
    <property type="entry name" value="Winged helix-like DNA-binding domain superfamily/Winged helix DNA-binding domain"/>
    <property type="match status" value="1"/>
</dbReference>
<reference evidence="3 4" key="1">
    <citation type="submission" date="2019-05" db="EMBL/GenBank/DDBJ databases">
        <title>Complete genome sequence of Izhakiella calystegiae KSNA2, an endophyte isolated from beach morning glory (Calystegia soldanella).</title>
        <authorList>
            <person name="Jiang L."/>
            <person name="Jeong J.C."/>
            <person name="Kim C.Y."/>
            <person name="Kim D.H."/>
            <person name="Kim S.W."/>
            <person name="Lee j."/>
        </authorList>
    </citation>
    <scope>NUCLEOTIDE SEQUENCE [LARGE SCALE GENOMIC DNA]</scope>
    <source>
        <strain evidence="3 4">KSNA2</strain>
    </source>
</reference>
<dbReference type="KEGG" id="izh:FEM41_16360"/>
<dbReference type="InterPro" id="IPR036388">
    <property type="entry name" value="WH-like_DNA-bd_sf"/>
</dbReference>
<evidence type="ECO:0000256" key="1">
    <source>
        <dbReference type="ARBA" id="ARBA00023125"/>
    </source>
</evidence>
<name>A0A4P8YM36_9ENTR</name>
<gene>
    <name evidence="3" type="ORF">FEM41_16360</name>
</gene>